<dbReference type="AlphaFoldDB" id="A0AAW0DY14"/>
<evidence type="ECO:0000313" key="9">
    <source>
        <dbReference type="EMBL" id="KAK7056690.1"/>
    </source>
</evidence>
<dbReference type="InterPro" id="IPR005828">
    <property type="entry name" value="MFS_sugar_transport-like"/>
</dbReference>
<keyword evidence="4 7" id="KW-0812">Transmembrane</keyword>
<evidence type="ECO:0000256" key="7">
    <source>
        <dbReference type="SAM" id="Phobius"/>
    </source>
</evidence>
<feature type="transmembrane region" description="Helical" evidence="7">
    <location>
        <begin position="342"/>
        <end position="365"/>
    </location>
</feature>
<keyword evidence="10" id="KW-1185">Reference proteome</keyword>
<dbReference type="PROSITE" id="PS00216">
    <property type="entry name" value="SUGAR_TRANSPORT_1"/>
    <property type="match status" value="1"/>
</dbReference>
<dbReference type="InterPro" id="IPR050360">
    <property type="entry name" value="MFS_Sugar_Transporters"/>
</dbReference>
<feature type="transmembrane region" description="Helical" evidence="7">
    <location>
        <begin position="307"/>
        <end position="330"/>
    </location>
</feature>
<evidence type="ECO:0000256" key="5">
    <source>
        <dbReference type="ARBA" id="ARBA00022989"/>
    </source>
</evidence>
<dbReference type="PANTHER" id="PTHR48022:SF52">
    <property type="entry name" value="SUGAR TRANSPORTER, PUTATIVE-RELATED"/>
    <property type="match status" value="1"/>
</dbReference>
<dbReference type="PANTHER" id="PTHR48022">
    <property type="entry name" value="PLASTIDIC GLUCOSE TRANSPORTER 4"/>
    <property type="match status" value="1"/>
</dbReference>
<comment type="subcellular location">
    <subcellularLocation>
        <location evidence="1">Membrane</location>
        <topology evidence="1">Multi-pass membrane protein</topology>
    </subcellularLocation>
</comment>
<feature type="domain" description="Major facilitator superfamily (MFS) profile" evidence="8">
    <location>
        <begin position="1"/>
        <end position="452"/>
    </location>
</feature>
<evidence type="ECO:0000256" key="1">
    <source>
        <dbReference type="ARBA" id="ARBA00004141"/>
    </source>
</evidence>
<evidence type="ECO:0000256" key="3">
    <source>
        <dbReference type="ARBA" id="ARBA00022448"/>
    </source>
</evidence>
<accession>A0AAW0DY14</accession>
<evidence type="ECO:0000256" key="4">
    <source>
        <dbReference type="ARBA" id="ARBA00022692"/>
    </source>
</evidence>
<dbReference type="FunFam" id="1.20.1250.20:FF:000134">
    <property type="entry name" value="MFS sugar transporter protein"/>
    <property type="match status" value="1"/>
</dbReference>
<comment type="caution">
    <text evidence="9">The sequence shown here is derived from an EMBL/GenBank/DDBJ whole genome shotgun (WGS) entry which is preliminary data.</text>
</comment>
<proteinExistence type="inferred from homology"/>
<dbReference type="Pfam" id="PF00083">
    <property type="entry name" value="Sugar_tr"/>
    <property type="match status" value="1"/>
</dbReference>
<evidence type="ECO:0000256" key="6">
    <source>
        <dbReference type="ARBA" id="ARBA00023136"/>
    </source>
</evidence>
<dbReference type="Proteomes" id="UP001383192">
    <property type="component" value="Unassembled WGS sequence"/>
</dbReference>
<feature type="transmembrane region" description="Helical" evidence="7">
    <location>
        <begin position="429"/>
        <end position="449"/>
    </location>
</feature>
<name>A0AAW0DY14_9AGAR</name>
<evidence type="ECO:0000256" key="2">
    <source>
        <dbReference type="ARBA" id="ARBA00010992"/>
    </source>
</evidence>
<dbReference type="PROSITE" id="PS50850">
    <property type="entry name" value="MFS"/>
    <property type="match status" value="1"/>
</dbReference>
<feature type="transmembrane region" description="Helical" evidence="7">
    <location>
        <begin position="63"/>
        <end position="81"/>
    </location>
</feature>
<keyword evidence="6 7" id="KW-0472">Membrane</keyword>
<gene>
    <name evidence="9" type="ORF">VNI00_002407</name>
</gene>
<keyword evidence="3" id="KW-0813">Transport</keyword>
<dbReference type="GO" id="GO:0005351">
    <property type="term" value="F:carbohydrate:proton symporter activity"/>
    <property type="evidence" value="ECO:0007669"/>
    <property type="project" value="TreeGrafter"/>
</dbReference>
<sequence>MFFTVGYDGTVLNGLQSLPQWNQYFGNPSGATLGLMGACLYFPVIVLAPLASWFNDGVGRKSSIAIGSLGVIAGSLLGSLVTNKAMFMGGRAVVGAFSTFCVVGTVCLVNELLHPRLRGITGALYNTTFYVGSMTAAWICFATVSWDSNWAWRLPVLCQGFGPVILLVSALFSPESPRWLISRGRLDEARAILAKYHANGDRGDELVQREFEEISDILRAQNTSSSSWASLVKTPGNRRRMAVMTIMALGSILNGVMIIAAYLVPTLRQVGVTDPVKIASINGGLAVFNYLMAIVGALCVDSVGRRPLWLISTFGMLVAYCVITPLAASFEHRPNSRIANAFIAMLFVYYGFYDIGWTPLPYLYGMEISTYGIRAKAMSYFALMQSIALAFSMYVNPIALEAIGVRLVQYSLELRTETNTICLRVQWKYYGIHIGILGTILVLVWWLFVETK</sequence>
<dbReference type="Gene3D" id="1.20.1250.20">
    <property type="entry name" value="MFS general substrate transporter like domains"/>
    <property type="match status" value="1"/>
</dbReference>
<feature type="transmembrane region" description="Helical" evidence="7">
    <location>
        <begin position="276"/>
        <end position="300"/>
    </location>
</feature>
<evidence type="ECO:0000313" key="10">
    <source>
        <dbReference type="Proteomes" id="UP001383192"/>
    </source>
</evidence>
<keyword evidence="5 7" id="KW-1133">Transmembrane helix</keyword>
<dbReference type="GO" id="GO:0016020">
    <property type="term" value="C:membrane"/>
    <property type="evidence" value="ECO:0007669"/>
    <property type="project" value="UniProtKB-SubCell"/>
</dbReference>
<feature type="transmembrane region" description="Helical" evidence="7">
    <location>
        <begin position="93"/>
        <end position="113"/>
    </location>
</feature>
<feature type="transmembrane region" description="Helical" evidence="7">
    <location>
        <begin position="241"/>
        <end position="264"/>
    </location>
</feature>
<dbReference type="EMBL" id="JAYKXP010000006">
    <property type="protein sequence ID" value="KAK7056690.1"/>
    <property type="molecule type" value="Genomic_DNA"/>
</dbReference>
<dbReference type="SUPFAM" id="SSF103473">
    <property type="entry name" value="MFS general substrate transporter"/>
    <property type="match status" value="1"/>
</dbReference>
<feature type="transmembrane region" description="Helical" evidence="7">
    <location>
        <begin position="31"/>
        <end position="51"/>
    </location>
</feature>
<feature type="transmembrane region" description="Helical" evidence="7">
    <location>
        <begin position="125"/>
        <end position="146"/>
    </location>
</feature>
<feature type="transmembrane region" description="Helical" evidence="7">
    <location>
        <begin position="152"/>
        <end position="173"/>
    </location>
</feature>
<dbReference type="InterPro" id="IPR020846">
    <property type="entry name" value="MFS_dom"/>
</dbReference>
<protein>
    <recommendedName>
        <fullName evidence="8">Major facilitator superfamily (MFS) profile domain-containing protein</fullName>
    </recommendedName>
</protein>
<dbReference type="InterPro" id="IPR005829">
    <property type="entry name" value="Sugar_transporter_CS"/>
</dbReference>
<comment type="similarity">
    <text evidence="2">Belongs to the major facilitator superfamily. Sugar transporter (TC 2.A.1.1) family.</text>
</comment>
<dbReference type="InterPro" id="IPR036259">
    <property type="entry name" value="MFS_trans_sf"/>
</dbReference>
<reference evidence="9 10" key="1">
    <citation type="submission" date="2024-01" db="EMBL/GenBank/DDBJ databases">
        <title>A draft genome for a cacao thread blight-causing isolate of Paramarasmius palmivorus.</title>
        <authorList>
            <person name="Baruah I.K."/>
            <person name="Bukari Y."/>
            <person name="Amoako-Attah I."/>
            <person name="Meinhardt L.W."/>
            <person name="Bailey B.A."/>
            <person name="Cohen S.P."/>
        </authorList>
    </citation>
    <scope>NUCLEOTIDE SEQUENCE [LARGE SCALE GENOMIC DNA]</scope>
    <source>
        <strain evidence="9 10">GH-12</strain>
    </source>
</reference>
<organism evidence="9 10">
    <name type="scientific">Paramarasmius palmivorus</name>
    <dbReference type="NCBI Taxonomy" id="297713"/>
    <lineage>
        <taxon>Eukaryota</taxon>
        <taxon>Fungi</taxon>
        <taxon>Dikarya</taxon>
        <taxon>Basidiomycota</taxon>
        <taxon>Agaricomycotina</taxon>
        <taxon>Agaricomycetes</taxon>
        <taxon>Agaricomycetidae</taxon>
        <taxon>Agaricales</taxon>
        <taxon>Marasmiineae</taxon>
        <taxon>Marasmiaceae</taxon>
        <taxon>Paramarasmius</taxon>
    </lineage>
</organism>
<evidence type="ECO:0000259" key="8">
    <source>
        <dbReference type="PROSITE" id="PS50850"/>
    </source>
</evidence>